<evidence type="ECO:0000259" key="5">
    <source>
        <dbReference type="Pfam" id="PF00370"/>
    </source>
</evidence>
<proteinExistence type="inferred from homology"/>
<dbReference type="EMBL" id="BFEA01000541">
    <property type="protein sequence ID" value="GBG85937.1"/>
    <property type="molecule type" value="Genomic_DNA"/>
</dbReference>
<dbReference type="OrthoDB" id="1728974at2759"/>
<feature type="domain" description="Carbohydrate kinase FGGY N-terminal" evidence="5">
    <location>
        <begin position="276"/>
        <end position="398"/>
    </location>
</feature>
<evidence type="ECO:0000256" key="1">
    <source>
        <dbReference type="ARBA" id="ARBA00009156"/>
    </source>
</evidence>
<dbReference type="SUPFAM" id="SSF53067">
    <property type="entry name" value="Actin-like ATPase domain"/>
    <property type="match status" value="1"/>
</dbReference>
<dbReference type="PANTHER" id="PTHR10196:SF57">
    <property type="entry name" value="XYLULOSE KINASE"/>
    <property type="match status" value="1"/>
</dbReference>
<comment type="similarity">
    <text evidence="1">Belongs to the FGGY kinase family.</text>
</comment>
<dbReference type="AlphaFoldDB" id="A0A388LUE4"/>
<dbReference type="Proteomes" id="UP000265515">
    <property type="component" value="Unassembled WGS sequence"/>
</dbReference>
<evidence type="ECO:0000256" key="2">
    <source>
        <dbReference type="ARBA" id="ARBA00022679"/>
    </source>
</evidence>
<name>A0A388LUE4_CHABU</name>
<dbReference type="STRING" id="69332.A0A388LUE4"/>
<feature type="compositionally biased region" description="Basic and acidic residues" evidence="4">
    <location>
        <begin position="93"/>
        <end position="109"/>
    </location>
</feature>
<dbReference type="Gramene" id="GBG85937">
    <property type="protein sequence ID" value="GBG85937"/>
    <property type="gene ID" value="CBR_g40751"/>
</dbReference>
<keyword evidence="2" id="KW-0808">Transferase</keyword>
<dbReference type="GO" id="GO:0004856">
    <property type="term" value="F:D-xylulokinase activity"/>
    <property type="evidence" value="ECO:0007669"/>
    <property type="project" value="TreeGrafter"/>
</dbReference>
<comment type="caution">
    <text evidence="6">The sequence shown here is derived from an EMBL/GenBank/DDBJ whole genome shotgun (WGS) entry which is preliminary data.</text>
</comment>
<dbReference type="GO" id="GO:0005997">
    <property type="term" value="P:xylulose metabolic process"/>
    <property type="evidence" value="ECO:0007669"/>
    <property type="project" value="TreeGrafter"/>
</dbReference>
<keyword evidence="3" id="KW-0418">Kinase</keyword>
<sequence length="405" mass="44042">MYMHIHMATARLRIGSASPTPALKLWCCLLSSQDRVQYPGSATCPSSIFSRVKLNIASKGSAPAPSAYVAVAFPSLCLRRPLRVLRSDVDKRKSSDVNKWRSSDKDKDKRKPRGRGARAANRGPVAERMMEVDNDKVQSAPMAATSDALIPEDALFLGFDSSTQSLKATVLDARLRLVHSESIQFDAALPKYATQGGVHRVTAPTLMWVEALDLLMEKLRDSGCPLDSVRAISGSGQQHGSVYWARGARSILQSLNSSEGLGTQLRNAFAINDSPIWMDSSTHKQCNAIEDAVGGPEALAVLTGSRAHERFTASQIRKIYETRRVEYDNCERISLISSFMASLLIGDYASIDHGDGGGMNLMDLKAKAWSEVVLKAVAPALEDKLGPLAAPFSVAGPIHPYFVER</sequence>
<dbReference type="Gene3D" id="3.30.420.40">
    <property type="match status" value="1"/>
</dbReference>
<evidence type="ECO:0000313" key="7">
    <source>
        <dbReference type="Proteomes" id="UP000265515"/>
    </source>
</evidence>
<dbReference type="InterPro" id="IPR018484">
    <property type="entry name" value="FGGY_N"/>
</dbReference>
<dbReference type="FunFam" id="3.30.420.40:FF:000118">
    <property type="entry name" value="Xylulose kinase 2"/>
    <property type="match status" value="1"/>
</dbReference>
<evidence type="ECO:0000313" key="6">
    <source>
        <dbReference type="EMBL" id="GBG85937.1"/>
    </source>
</evidence>
<dbReference type="PANTHER" id="PTHR10196">
    <property type="entry name" value="SUGAR KINASE"/>
    <property type="match status" value="1"/>
</dbReference>
<keyword evidence="7" id="KW-1185">Reference proteome</keyword>
<protein>
    <recommendedName>
        <fullName evidence="5">Carbohydrate kinase FGGY N-terminal domain-containing protein</fullName>
    </recommendedName>
</protein>
<gene>
    <name evidence="6" type="ORF">CBR_g40751</name>
</gene>
<evidence type="ECO:0000256" key="3">
    <source>
        <dbReference type="ARBA" id="ARBA00022777"/>
    </source>
</evidence>
<dbReference type="InterPro" id="IPR043129">
    <property type="entry name" value="ATPase_NBD"/>
</dbReference>
<feature type="region of interest" description="Disordered" evidence="4">
    <location>
        <begin position="93"/>
        <end position="127"/>
    </location>
</feature>
<reference evidence="6 7" key="1">
    <citation type="journal article" date="2018" name="Cell">
        <title>The Chara Genome: Secondary Complexity and Implications for Plant Terrestrialization.</title>
        <authorList>
            <person name="Nishiyama T."/>
            <person name="Sakayama H."/>
            <person name="Vries J.D."/>
            <person name="Buschmann H."/>
            <person name="Saint-Marcoux D."/>
            <person name="Ullrich K.K."/>
            <person name="Haas F.B."/>
            <person name="Vanderstraeten L."/>
            <person name="Becker D."/>
            <person name="Lang D."/>
            <person name="Vosolsobe S."/>
            <person name="Rombauts S."/>
            <person name="Wilhelmsson P.K.I."/>
            <person name="Janitza P."/>
            <person name="Kern R."/>
            <person name="Heyl A."/>
            <person name="Rumpler F."/>
            <person name="Villalobos L.I.A.C."/>
            <person name="Clay J.M."/>
            <person name="Skokan R."/>
            <person name="Toyoda A."/>
            <person name="Suzuki Y."/>
            <person name="Kagoshima H."/>
            <person name="Schijlen E."/>
            <person name="Tajeshwar N."/>
            <person name="Catarino B."/>
            <person name="Hetherington A.J."/>
            <person name="Saltykova A."/>
            <person name="Bonnot C."/>
            <person name="Breuninger H."/>
            <person name="Symeonidi A."/>
            <person name="Radhakrishnan G.V."/>
            <person name="Van Nieuwerburgh F."/>
            <person name="Deforce D."/>
            <person name="Chang C."/>
            <person name="Karol K.G."/>
            <person name="Hedrich R."/>
            <person name="Ulvskov P."/>
            <person name="Glockner G."/>
            <person name="Delwiche C.F."/>
            <person name="Petrasek J."/>
            <person name="Van de Peer Y."/>
            <person name="Friml J."/>
            <person name="Beilby M."/>
            <person name="Dolan L."/>
            <person name="Kohara Y."/>
            <person name="Sugano S."/>
            <person name="Fujiyama A."/>
            <person name="Delaux P.-M."/>
            <person name="Quint M."/>
            <person name="TheiBen G."/>
            <person name="Hagemann M."/>
            <person name="Harholt J."/>
            <person name="Dunand C."/>
            <person name="Zachgo S."/>
            <person name="Langdale J."/>
            <person name="Maumus F."/>
            <person name="Straeten D.V.D."/>
            <person name="Gould S.B."/>
            <person name="Rensing S.A."/>
        </authorList>
    </citation>
    <scope>NUCLEOTIDE SEQUENCE [LARGE SCALE GENOMIC DNA]</scope>
    <source>
        <strain evidence="6 7">S276</strain>
    </source>
</reference>
<evidence type="ECO:0000256" key="4">
    <source>
        <dbReference type="SAM" id="MobiDB-lite"/>
    </source>
</evidence>
<dbReference type="Pfam" id="PF00370">
    <property type="entry name" value="FGGY_N"/>
    <property type="match status" value="1"/>
</dbReference>
<accession>A0A388LUE4</accession>
<organism evidence="6 7">
    <name type="scientific">Chara braunii</name>
    <name type="common">Braun's stonewort</name>
    <dbReference type="NCBI Taxonomy" id="69332"/>
    <lineage>
        <taxon>Eukaryota</taxon>
        <taxon>Viridiplantae</taxon>
        <taxon>Streptophyta</taxon>
        <taxon>Charophyceae</taxon>
        <taxon>Charales</taxon>
        <taxon>Characeae</taxon>
        <taxon>Chara</taxon>
    </lineage>
</organism>
<dbReference type="GO" id="GO:0005829">
    <property type="term" value="C:cytosol"/>
    <property type="evidence" value="ECO:0007669"/>
    <property type="project" value="TreeGrafter"/>
</dbReference>